<evidence type="ECO:0000313" key="2">
    <source>
        <dbReference type="EMBL" id="CAG9565796.1"/>
    </source>
</evidence>
<dbReference type="Proteomes" id="UP000789524">
    <property type="component" value="Unassembled WGS sequence"/>
</dbReference>
<name>A0A8J2QMX1_9NEOP</name>
<proteinExistence type="predicted"/>
<reference evidence="2" key="1">
    <citation type="submission" date="2021-09" db="EMBL/GenBank/DDBJ databases">
        <authorList>
            <person name="Martin H S."/>
        </authorList>
    </citation>
    <scope>NUCLEOTIDE SEQUENCE</scope>
</reference>
<feature type="compositionally biased region" description="Low complexity" evidence="1">
    <location>
        <begin position="124"/>
        <end position="136"/>
    </location>
</feature>
<comment type="caution">
    <text evidence="2">The sequence shown here is derived from an EMBL/GenBank/DDBJ whole genome shotgun (WGS) entry which is preliminary data.</text>
</comment>
<protein>
    <submittedName>
        <fullName evidence="2">(African queen) hypothetical protein</fullName>
    </submittedName>
</protein>
<dbReference type="EMBL" id="CAKASE010000054">
    <property type="protein sequence ID" value="CAG9565796.1"/>
    <property type="molecule type" value="Genomic_DNA"/>
</dbReference>
<dbReference type="AlphaFoldDB" id="A0A8J2QMX1"/>
<feature type="compositionally biased region" description="Basic and acidic residues" evidence="1">
    <location>
        <begin position="92"/>
        <end position="121"/>
    </location>
</feature>
<accession>A0A8J2QMX1</accession>
<organism evidence="2 3">
    <name type="scientific">Danaus chrysippus</name>
    <name type="common">African queen</name>
    <dbReference type="NCBI Taxonomy" id="151541"/>
    <lineage>
        <taxon>Eukaryota</taxon>
        <taxon>Metazoa</taxon>
        <taxon>Ecdysozoa</taxon>
        <taxon>Arthropoda</taxon>
        <taxon>Hexapoda</taxon>
        <taxon>Insecta</taxon>
        <taxon>Pterygota</taxon>
        <taxon>Neoptera</taxon>
        <taxon>Endopterygota</taxon>
        <taxon>Lepidoptera</taxon>
        <taxon>Glossata</taxon>
        <taxon>Ditrysia</taxon>
        <taxon>Papilionoidea</taxon>
        <taxon>Nymphalidae</taxon>
        <taxon>Danainae</taxon>
        <taxon>Danaini</taxon>
        <taxon>Danaina</taxon>
        <taxon>Danaus</taxon>
        <taxon>Anosia</taxon>
    </lineage>
</organism>
<sequence>MFITVTGTPQRQLRRPACALYRVASSWTSPRPQCITPVQSGRASSQHELYSRTNKSLADMRHGAAAVPRRSSIYTDTRHTLTWTRGDTGDGPGDHTRAAATRNRESGRDEQRRLEDEERGGRGAAAQGAGRACGAAGRREGGARAHMAESRARSRTRRAEDMRHAADRHGREGVRRHARARGDGRLRRAARYVHTHTHTHTDRQEDTPGGHTVFSPNHLPDVVHGVFPARLGVPDPPSLVSGVHTSCQRVTLQHLPSSSVPCSSLPPVSLSIPLIVVTVSFVPHHVRHPLDRSRVIHVYNIRPPPPLVMFIFFLSSRTSVCIPCILGEDLSVCPGPVSAPRCITRQVPVLLCQESSCDLNRQFQCKPSSIHRISSVSPSHIVTDATGSHYHTITMCFFRKFSYYQSVPSEGASTVC</sequence>
<keyword evidence="3" id="KW-1185">Reference proteome</keyword>
<evidence type="ECO:0000313" key="3">
    <source>
        <dbReference type="Proteomes" id="UP000789524"/>
    </source>
</evidence>
<evidence type="ECO:0000256" key="1">
    <source>
        <dbReference type="SAM" id="MobiDB-lite"/>
    </source>
</evidence>
<feature type="region of interest" description="Disordered" evidence="1">
    <location>
        <begin position="80"/>
        <end position="183"/>
    </location>
</feature>
<feature type="compositionally biased region" description="Basic and acidic residues" evidence="1">
    <location>
        <begin position="137"/>
        <end position="183"/>
    </location>
</feature>
<gene>
    <name evidence="2" type="ORF">DCHRY22_LOCUS6567</name>
</gene>